<protein>
    <recommendedName>
        <fullName evidence="4">protein-serine/threonine phosphatase</fullName>
        <ecNumber evidence="4">3.1.3.16</ecNumber>
    </recommendedName>
</protein>
<dbReference type="InterPro" id="IPR036457">
    <property type="entry name" value="PPM-type-like_dom_sf"/>
</dbReference>
<accession>A0ABR2WK34</accession>
<evidence type="ECO:0000256" key="9">
    <source>
        <dbReference type="ARBA" id="ARBA00048832"/>
    </source>
</evidence>
<evidence type="ECO:0000259" key="12">
    <source>
        <dbReference type="PROSITE" id="PS51746"/>
    </source>
</evidence>
<dbReference type="Gene3D" id="3.60.40.10">
    <property type="entry name" value="PPM-type phosphatase domain"/>
    <property type="match status" value="1"/>
</dbReference>
<comment type="similarity">
    <text evidence="3 10">Belongs to the PP2C family.</text>
</comment>
<evidence type="ECO:0000256" key="8">
    <source>
        <dbReference type="ARBA" id="ARBA00023211"/>
    </source>
</evidence>
<evidence type="ECO:0000256" key="2">
    <source>
        <dbReference type="ARBA" id="ARBA00001946"/>
    </source>
</evidence>
<dbReference type="SMART" id="SM00332">
    <property type="entry name" value="PP2Cc"/>
    <property type="match status" value="1"/>
</dbReference>
<feature type="region of interest" description="Disordered" evidence="11">
    <location>
        <begin position="307"/>
        <end position="371"/>
    </location>
</feature>
<evidence type="ECO:0000256" key="11">
    <source>
        <dbReference type="SAM" id="MobiDB-lite"/>
    </source>
</evidence>
<keyword evidence="14" id="KW-1185">Reference proteome</keyword>
<name>A0ABR2WK34_9FUNG</name>
<evidence type="ECO:0000256" key="10">
    <source>
        <dbReference type="RuleBase" id="RU003465"/>
    </source>
</evidence>
<keyword evidence="8" id="KW-0464">Manganese</keyword>
<dbReference type="EC" id="3.1.3.16" evidence="4"/>
<gene>
    <name evidence="13" type="primary">PTC2_4</name>
    <name evidence="13" type="ORF">K7432_012992</name>
</gene>
<sequence>MGQTLSEPVTSKETDKGGNSRFIYGSSSMQGWRITMEDAHSCLLSLDDYPDVSFFAVFDGHGGQSAAKYCGLNLHKKIAENGFQNGDYKLAIKHGYVDIDEDLKKDADFLHDPSGCTAVSATITSDNKIFVGNAGDSRAVMSINGKVKPLSFDHKPTNQGESARIVNAGGFVEFGRVNGNLALSRAIGDFEFKQNSRLSAEEQAVTADPDITEHQITNEDEFIVIACDGIWDCMTSQEVVDYVRAEIAAKVPLEQICEKLMSKCLAPNCELGGIGCDNMTVVIVGILDGKSEEEWFEWVAQRASSGSRYSNSESADKLGENPPTQSSFLEETSKDTTESTTGAEQAQVDAEFSPSVEQGDVKPEELATSNP</sequence>
<keyword evidence="7 10" id="KW-0904">Protein phosphatase</keyword>
<comment type="caution">
    <text evidence="13">The sequence shown here is derived from an EMBL/GenBank/DDBJ whole genome shotgun (WGS) entry which is preliminary data.</text>
</comment>
<dbReference type="PROSITE" id="PS51746">
    <property type="entry name" value="PPM_2"/>
    <property type="match status" value="1"/>
</dbReference>
<evidence type="ECO:0000256" key="7">
    <source>
        <dbReference type="ARBA" id="ARBA00022912"/>
    </source>
</evidence>
<feature type="domain" description="PPM-type phosphatase" evidence="12">
    <location>
        <begin position="23"/>
        <end position="286"/>
    </location>
</feature>
<dbReference type="CDD" id="cd00143">
    <property type="entry name" value="PP2Cc"/>
    <property type="match status" value="1"/>
</dbReference>
<dbReference type="InterPro" id="IPR000222">
    <property type="entry name" value="PP2C_BS"/>
</dbReference>
<comment type="cofactor">
    <cofactor evidence="2">
        <name>Mg(2+)</name>
        <dbReference type="ChEBI" id="CHEBI:18420"/>
    </cofactor>
</comment>
<dbReference type="SUPFAM" id="SSF81606">
    <property type="entry name" value="PP2C-like"/>
    <property type="match status" value="1"/>
</dbReference>
<evidence type="ECO:0000313" key="14">
    <source>
        <dbReference type="Proteomes" id="UP001479436"/>
    </source>
</evidence>
<evidence type="ECO:0000256" key="3">
    <source>
        <dbReference type="ARBA" id="ARBA00006702"/>
    </source>
</evidence>
<evidence type="ECO:0000256" key="5">
    <source>
        <dbReference type="ARBA" id="ARBA00022723"/>
    </source>
</evidence>
<comment type="catalytic activity">
    <reaction evidence="9">
        <text>O-phospho-L-threonyl-[protein] + H2O = L-threonyl-[protein] + phosphate</text>
        <dbReference type="Rhea" id="RHEA:47004"/>
        <dbReference type="Rhea" id="RHEA-COMP:11060"/>
        <dbReference type="Rhea" id="RHEA-COMP:11605"/>
        <dbReference type="ChEBI" id="CHEBI:15377"/>
        <dbReference type="ChEBI" id="CHEBI:30013"/>
        <dbReference type="ChEBI" id="CHEBI:43474"/>
        <dbReference type="ChEBI" id="CHEBI:61977"/>
        <dbReference type="EC" id="3.1.3.16"/>
    </reaction>
    <physiologicalReaction direction="left-to-right" evidence="9">
        <dbReference type="Rhea" id="RHEA:47005"/>
    </physiologicalReaction>
</comment>
<comment type="cofactor">
    <cofactor evidence="1">
        <name>Mn(2+)</name>
        <dbReference type="ChEBI" id="CHEBI:29035"/>
    </cofactor>
</comment>
<dbReference type="EMBL" id="JASJQH010001206">
    <property type="protein sequence ID" value="KAK9761821.1"/>
    <property type="molecule type" value="Genomic_DNA"/>
</dbReference>
<dbReference type="InterPro" id="IPR015655">
    <property type="entry name" value="PP2C"/>
</dbReference>
<dbReference type="InterPro" id="IPR001932">
    <property type="entry name" value="PPM-type_phosphatase-like_dom"/>
</dbReference>
<evidence type="ECO:0000256" key="4">
    <source>
        <dbReference type="ARBA" id="ARBA00013081"/>
    </source>
</evidence>
<evidence type="ECO:0000256" key="1">
    <source>
        <dbReference type="ARBA" id="ARBA00001936"/>
    </source>
</evidence>
<proteinExistence type="inferred from homology"/>
<dbReference type="PANTHER" id="PTHR13832">
    <property type="entry name" value="PROTEIN PHOSPHATASE 2C"/>
    <property type="match status" value="1"/>
</dbReference>
<dbReference type="Proteomes" id="UP001479436">
    <property type="component" value="Unassembled WGS sequence"/>
</dbReference>
<keyword evidence="5" id="KW-0479">Metal-binding</keyword>
<reference evidence="13 14" key="1">
    <citation type="submission" date="2023-04" db="EMBL/GenBank/DDBJ databases">
        <title>Genome of Basidiobolus ranarum AG-B5.</title>
        <authorList>
            <person name="Stajich J.E."/>
            <person name="Carter-House D."/>
            <person name="Gryganskyi A."/>
        </authorList>
    </citation>
    <scope>NUCLEOTIDE SEQUENCE [LARGE SCALE GENOMIC DNA]</scope>
    <source>
        <strain evidence="13 14">AG-B5</strain>
    </source>
</reference>
<dbReference type="PROSITE" id="PS01032">
    <property type="entry name" value="PPM_1"/>
    <property type="match status" value="1"/>
</dbReference>
<feature type="region of interest" description="Disordered" evidence="11">
    <location>
        <begin position="1"/>
        <end position="22"/>
    </location>
</feature>
<keyword evidence="6 10" id="KW-0378">Hydrolase</keyword>
<evidence type="ECO:0000313" key="13">
    <source>
        <dbReference type="EMBL" id="KAK9761821.1"/>
    </source>
</evidence>
<evidence type="ECO:0000256" key="6">
    <source>
        <dbReference type="ARBA" id="ARBA00022801"/>
    </source>
</evidence>
<dbReference type="GO" id="GO:0004722">
    <property type="term" value="F:protein serine/threonine phosphatase activity"/>
    <property type="evidence" value="ECO:0007669"/>
    <property type="project" value="UniProtKB-EC"/>
</dbReference>
<dbReference type="PANTHER" id="PTHR13832:SF565">
    <property type="entry name" value="AT28366P-RELATED"/>
    <property type="match status" value="1"/>
</dbReference>
<dbReference type="Pfam" id="PF00481">
    <property type="entry name" value="PP2C"/>
    <property type="match status" value="1"/>
</dbReference>
<organism evidence="13 14">
    <name type="scientific">Basidiobolus ranarum</name>
    <dbReference type="NCBI Taxonomy" id="34480"/>
    <lineage>
        <taxon>Eukaryota</taxon>
        <taxon>Fungi</taxon>
        <taxon>Fungi incertae sedis</taxon>
        <taxon>Zoopagomycota</taxon>
        <taxon>Entomophthoromycotina</taxon>
        <taxon>Basidiobolomycetes</taxon>
        <taxon>Basidiobolales</taxon>
        <taxon>Basidiobolaceae</taxon>
        <taxon>Basidiobolus</taxon>
    </lineage>
</organism>